<proteinExistence type="inferred from homology"/>
<sequence>MHARPYLGKWRGRLENGRVKWGIIGTAWIAKERLIPAINAAENSELLAIASRSEEKAKDFAKTYSIPRTYTSYEGLLQDPNVDAVYIPLPNHLHKEWTIRAAEAGKHILCEKPAALSVKEIEEMVFSCCQNKVVFMEAFAFRFHPEWRRLRQIVDSGQIGDLRTVQIRFSISVENSDDIRLNPSLGGGVLYDIGSYCINGIRYIMGNEPLEVQAFADFDDNNVDVSVVSSMRFPGGRLAQFACTFQSDYNQSLEISGTEGIIRVNFPFRHPQIMIQKNGKEEKKVFQDPVNAYVSQVEHISNCILMGKSPSYSPEESIANLKVIQSVYNYLKQQ</sequence>
<dbReference type="Gene3D" id="3.30.360.10">
    <property type="entry name" value="Dihydrodipicolinate Reductase, domain 2"/>
    <property type="match status" value="1"/>
</dbReference>
<name>A0A4S3PN12_9BACI</name>
<dbReference type="AlphaFoldDB" id="A0A4S3PN12"/>
<evidence type="ECO:0000256" key="2">
    <source>
        <dbReference type="ARBA" id="ARBA00023002"/>
    </source>
</evidence>
<dbReference type="Pfam" id="PF01408">
    <property type="entry name" value="GFO_IDH_MocA"/>
    <property type="match status" value="1"/>
</dbReference>
<evidence type="ECO:0000259" key="3">
    <source>
        <dbReference type="Pfam" id="PF01408"/>
    </source>
</evidence>
<feature type="domain" description="GFO/IDH/MocA-like oxidoreductase" evidence="4">
    <location>
        <begin position="147"/>
        <end position="263"/>
    </location>
</feature>
<evidence type="ECO:0000313" key="5">
    <source>
        <dbReference type="EMBL" id="THE10506.1"/>
    </source>
</evidence>
<dbReference type="PANTHER" id="PTHR22604:SF105">
    <property type="entry name" value="TRANS-1,2-DIHYDROBENZENE-1,2-DIOL DEHYDROGENASE"/>
    <property type="match status" value="1"/>
</dbReference>
<dbReference type="PANTHER" id="PTHR22604">
    <property type="entry name" value="OXIDOREDUCTASES"/>
    <property type="match status" value="1"/>
</dbReference>
<evidence type="ECO:0000313" key="6">
    <source>
        <dbReference type="Proteomes" id="UP000306477"/>
    </source>
</evidence>
<dbReference type="Gene3D" id="3.40.50.720">
    <property type="entry name" value="NAD(P)-binding Rossmann-like Domain"/>
    <property type="match status" value="1"/>
</dbReference>
<dbReference type="InterPro" id="IPR000683">
    <property type="entry name" value="Gfo/Idh/MocA-like_OxRdtase_N"/>
</dbReference>
<keyword evidence="2" id="KW-0560">Oxidoreductase</keyword>
<comment type="caution">
    <text evidence="5">The sequence shown here is derived from an EMBL/GenBank/DDBJ whole genome shotgun (WGS) entry which is preliminary data.</text>
</comment>
<dbReference type="OrthoDB" id="9815825at2"/>
<dbReference type="InterPro" id="IPR055170">
    <property type="entry name" value="GFO_IDH_MocA-like_dom"/>
</dbReference>
<dbReference type="EMBL" id="SLUB01000045">
    <property type="protein sequence ID" value="THE10506.1"/>
    <property type="molecule type" value="Genomic_DNA"/>
</dbReference>
<evidence type="ECO:0000259" key="4">
    <source>
        <dbReference type="Pfam" id="PF22725"/>
    </source>
</evidence>
<dbReference type="Pfam" id="PF22725">
    <property type="entry name" value="GFO_IDH_MocA_C3"/>
    <property type="match status" value="1"/>
</dbReference>
<gene>
    <name evidence="5" type="ORF">E1I69_18465</name>
</gene>
<dbReference type="InterPro" id="IPR036291">
    <property type="entry name" value="NAD(P)-bd_dom_sf"/>
</dbReference>
<dbReference type="InterPro" id="IPR050984">
    <property type="entry name" value="Gfo/Idh/MocA_domain"/>
</dbReference>
<accession>A0A4S3PN12</accession>
<dbReference type="SUPFAM" id="SSF51735">
    <property type="entry name" value="NAD(P)-binding Rossmann-fold domains"/>
    <property type="match status" value="1"/>
</dbReference>
<dbReference type="Proteomes" id="UP000306477">
    <property type="component" value="Unassembled WGS sequence"/>
</dbReference>
<organism evidence="5 6">
    <name type="scientific">Bacillus timonensis</name>
    <dbReference type="NCBI Taxonomy" id="1033734"/>
    <lineage>
        <taxon>Bacteria</taxon>
        <taxon>Bacillati</taxon>
        <taxon>Bacillota</taxon>
        <taxon>Bacilli</taxon>
        <taxon>Bacillales</taxon>
        <taxon>Bacillaceae</taxon>
        <taxon>Bacillus</taxon>
    </lineage>
</organism>
<dbReference type="SUPFAM" id="SSF55347">
    <property type="entry name" value="Glyceraldehyde-3-phosphate dehydrogenase-like, C-terminal domain"/>
    <property type="match status" value="1"/>
</dbReference>
<keyword evidence="6" id="KW-1185">Reference proteome</keyword>
<comment type="similarity">
    <text evidence="1">Belongs to the Gfo/Idh/MocA family.</text>
</comment>
<feature type="domain" description="Gfo/Idh/MocA-like oxidoreductase N-terminal" evidence="3">
    <location>
        <begin position="20"/>
        <end position="138"/>
    </location>
</feature>
<dbReference type="GO" id="GO:0016491">
    <property type="term" value="F:oxidoreductase activity"/>
    <property type="evidence" value="ECO:0007669"/>
    <property type="project" value="UniProtKB-KW"/>
</dbReference>
<protein>
    <submittedName>
        <fullName evidence="5">Gfo/Idh/MocA family oxidoreductase</fullName>
    </submittedName>
</protein>
<dbReference type="GO" id="GO:0000166">
    <property type="term" value="F:nucleotide binding"/>
    <property type="evidence" value="ECO:0007669"/>
    <property type="project" value="InterPro"/>
</dbReference>
<evidence type="ECO:0000256" key="1">
    <source>
        <dbReference type="ARBA" id="ARBA00010928"/>
    </source>
</evidence>
<reference evidence="5 6" key="1">
    <citation type="journal article" date="2019" name="Indoor Air">
        <title>Impacts of indoor surface finishes on bacterial viability.</title>
        <authorList>
            <person name="Hu J."/>
            <person name="Maamar S.B."/>
            <person name="Glawe A.J."/>
            <person name="Gottel N."/>
            <person name="Gilbert J.A."/>
            <person name="Hartmann E.M."/>
        </authorList>
    </citation>
    <scope>NUCLEOTIDE SEQUENCE [LARGE SCALE GENOMIC DNA]</scope>
    <source>
        <strain evidence="5 6">AF060A6</strain>
    </source>
</reference>